<organism evidence="1 2">
    <name type="scientific">Paraclostridium bifermentans</name>
    <name type="common">Clostridium bifermentans</name>
    <dbReference type="NCBI Taxonomy" id="1490"/>
    <lineage>
        <taxon>Bacteria</taxon>
        <taxon>Bacillati</taxon>
        <taxon>Bacillota</taxon>
        <taxon>Clostridia</taxon>
        <taxon>Peptostreptococcales</taxon>
        <taxon>Peptostreptococcaceae</taxon>
        <taxon>Paraclostridium</taxon>
    </lineage>
</organism>
<dbReference type="Pfam" id="PF25948">
    <property type="entry name" value="DUF7986"/>
    <property type="match status" value="1"/>
</dbReference>
<dbReference type="InterPro" id="IPR058292">
    <property type="entry name" value="DUF7986"/>
</dbReference>
<protein>
    <submittedName>
        <fullName evidence="1">SEC-C domain-containing protein</fullName>
    </submittedName>
</protein>
<evidence type="ECO:0000313" key="1">
    <source>
        <dbReference type="EMBL" id="QEZ69011.1"/>
    </source>
</evidence>
<dbReference type="SUPFAM" id="SSF103642">
    <property type="entry name" value="Sec-C motif"/>
    <property type="match status" value="1"/>
</dbReference>
<dbReference type="InterPro" id="IPR004027">
    <property type="entry name" value="SEC_C_motif"/>
</dbReference>
<name>A0A5P3XF95_PARBF</name>
<dbReference type="RefSeq" id="WP_093430357.1">
    <property type="nucleotide sequence ID" value="NZ_JBAMGX010000089.1"/>
</dbReference>
<dbReference type="Proteomes" id="UP000326961">
    <property type="component" value="Chromosome"/>
</dbReference>
<evidence type="ECO:0000313" key="2">
    <source>
        <dbReference type="Proteomes" id="UP000326961"/>
    </source>
</evidence>
<dbReference type="AlphaFoldDB" id="A0A5P3XF95"/>
<proteinExistence type="predicted"/>
<sequence>MKVTVLGRNELCPCGSGKKYKKCCLNKDVVSERASRKIVLSQKQYSQLYSKLYEYSRQPKFKEEYKKAQEMFYILDDENVNGKFESFFNTYFIQDHIMENKKVITVDFFEENKNSLTKPEVDILKSLFESYVSVYVIKEKLEDRILLKDAITGDEIYTEDINLLNGFNQGDCIIARIVEVGESHLLLDVTVSISDAVKDVIVNDINHFFSQYEDLYKDIKTFLIYHTHILYKYIQQLLDPNIAEYLKDQKDVKAKKQEEVKEMIDENECSVSALLKAQVESDILENCLEFWNEYKAKNSEIKGSENGWAAAVEYHIKKENGQTVTQSQISKKYDISPSTLGKRHKDLKM</sequence>
<accession>A0A5P3XF95</accession>
<dbReference type="Gene3D" id="3.10.450.50">
    <property type="match status" value="1"/>
</dbReference>
<dbReference type="EMBL" id="CP032452">
    <property type="protein sequence ID" value="QEZ69011.1"/>
    <property type="molecule type" value="Genomic_DNA"/>
</dbReference>
<gene>
    <name evidence="1" type="ORF">D4A35_08710</name>
</gene>
<dbReference type="Pfam" id="PF02810">
    <property type="entry name" value="SEC-C"/>
    <property type="match status" value="1"/>
</dbReference>
<reference evidence="1 2" key="1">
    <citation type="submission" date="2018-09" db="EMBL/GenBank/DDBJ databases">
        <title>A clostridial neurotoxin that targets Anopheles mosquitoes.</title>
        <authorList>
            <person name="Contreras E."/>
            <person name="Masuyer G."/>
            <person name="Qureshi N."/>
            <person name="Chawla S."/>
            <person name="Lim H.L."/>
            <person name="Chen J."/>
            <person name="Stenmark P."/>
            <person name="Gill S."/>
        </authorList>
    </citation>
    <scope>NUCLEOTIDE SEQUENCE [LARGE SCALE GENOMIC DNA]</scope>
    <source>
        <strain evidence="1 2">Cbm</strain>
    </source>
</reference>